<gene>
    <name evidence="1" type="ORF">C4B60_12525</name>
</gene>
<comment type="caution">
    <text evidence="1">The sequence shown here is derived from an EMBL/GenBank/DDBJ whole genome shotgun (WGS) entry which is preliminary data.</text>
</comment>
<dbReference type="Proteomes" id="UP000239047">
    <property type="component" value="Unassembled WGS sequence"/>
</dbReference>
<accession>A0A2S5GCA3</accession>
<organism evidence="1 2">
    <name type="scientific">Jeotgalibacillus proteolyticus</name>
    <dbReference type="NCBI Taxonomy" id="2082395"/>
    <lineage>
        <taxon>Bacteria</taxon>
        <taxon>Bacillati</taxon>
        <taxon>Bacillota</taxon>
        <taxon>Bacilli</taxon>
        <taxon>Bacillales</taxon>
        <taxon>Caryophanaceae</taxon>
        <taxon>Jeotgalibacillus</taxon>
    </lineage>
</organism>
<sequence length="277" mass="30692">MREEIDFVKLNPTQNMTVLVTGNKSYESYKEIAAEVMAYDHVHAEQVGFIEKPGNEKADARLQMAGDEFCGNACMSLAAFIAIEKELEGENELFLEVSGSECLIKCRVTKHEDQYCCEVNLPLPEKIKAETIVYEKEELEIVIVSYSGFLHIVVEVDQFNEKMKRKGQALARLLGLSSDRKLIGILFYNPQTKELLPLIYVPKLDSMVWERGCGSGAASIGACLAWKNKTRVAAAIKQPGGSIKTTANYENGRITSLSIKGSVELVAKGKAFVDITK</sequence>
<reference evidence="1 2" key="1">
    <citation type="submission" date="2018-02" db="EMBL/GenBank/DDBJ databases">
        <title>Jeotgalibacillus proteolyticum sp. nov. a protease producing bacterium isolated from ocean sediments of Laizhou Bay.</title>
        <authorList>
            <person name="Li Y."/>
        </authorList>
    </citation>
    <scope>NUCLEOTIDE SEQUENCE [LARGE SCALE GENOMIC DNA]</scope>
    <source>
        <strain evidence="1 2">22-7</strain>
    </source>
</reference>
<dbReference type="EMBL" id="PREZ01000004">
    <property type="protein sequence ID" value="PPA70523.1"/>
    <property type="molecule type" value="Genomic_DNA"/>
</dbReference>
<protein>
    <submittedName>
        <fullName evidence="1">Diaminopimelate epimerase</fullName>
    </submittedName>
</protein>
<name>A0A2S5GCA3_9BACL</name>
<dbReference type="Gene3D" id="3.10.310.10">
    <property type="entry name" value="Diaminopimelate Epimerase, Chain A, domain 1"/>
    <property type="match status" value="2"/>
</dbReference>
<proteinExistence type="predicted"/>
<dbReference type="InterPro" id="IPR058944">
    <property type="entry name" value="CntK-like"/>
</dbReference>
<evidence type="ECO:0000313" key="2">
    <source>
        <dbReference type="Proteomes" id="UP000239047"/>
    </source>
</evidence>
<dbReference type="OrthoDB" id="9813391at2"/>
<dbReference type="AlphaFoldDB" id="A0A2S5GCA3"/>
<dbReference type="Pfam" id="PF26317">
    <property type="entry name" value="CntK_N"/>
    <property type="match status" value="1"/>
</dbReference>
<keyword evidence="2" id="KW-1185">Reference proteome</keyword>
<dbReference type="SUPFAM" id="SSF54506">
    <property type="entry name" value="Diaminopimelate epimerase-like"/>
    <property type="match status" value="1"/>
</dbReference>
<evidence type="ECO:0000313" key="1">
    <source>
        <dbReference type="EMBL" id="PPA70523.1"/>
    </source>
</evidence>